<dbReference type="PROSITE" id="PS51257">
    <property type="entry name" value="PROKAR_LIPOPROTEIN"/>
    <property type="match status" value="1"/>
</dbReference>
<sequence>MNLQAKIFISVLSKVFITIVIGGVLSSCAMIKAQQLEDTEQLLVLAGFKMKPADTPAKMAHLKTLTQQKIVAHQKDGKVYYIYADATNCLCFYWGQEQSYQHFLQLQDQRNIAQEQRITTQVKEQQNLDWETMGYDMAGTGMGFN</sequence>
<dbReference type="Proteomes" id="UP000078476">
    <property type="component" value="Unassembled WGS sequence"/>
</dbReference>
<dbReference type="STRING" id="980561.A1359_00200"/>
<evidence type="ECO:0000313" key="2">
    <source>
        <dbReference type="EMBL" id="OAI17014.1"/>
    </source>
</evidence>
<reference evidence="2 3" key="1">
    <citation type="submission" date="2016-03" db="EMBL/GenBank/DDBJ databases">
        <authorList>
            <person name="Ploux O."/>
        </authorList>
    </citation>
    <scope>NUCLEOTIDE SEQUENCE [LARGE SCALE GENOMIC DNA]</scope>
    <source>
        <strain evidence="2 3">R-45370</strain>
    </source>
</reference>
<gene>
    <name evidence="2" type="ORF">A1359_00200</name>
</gene>
<proteinExistence type="predicted"/>
<name>A0A177NHF8_9GAMM</name>
<accession>A0A177NHF8</accession>
<organism evidence="2 3">
    <name type="scientific">Methylomonas lenta</name>
    <dbReference type="NCBI Taxonomy" id="980561"/>
    <lineage>
        <taxon>Bacteria</taxon>
        <taxon>Pseudomonadati</taxon>
        <taxon>Pseudomonadota</taxon>
        <taxon>Gammaproteobacteria</taxon>
        <taxon>Methylococcales</taxon>
        <taxon>Methylococcaceae</taxon>
        <taxon>Methylomonas</taxon>
    </lineage>
</organism>
<evidence type="ECO:0000256" key="1">
    <source>
        <dbReference type="SAM" id="Phobius"/>
    </source>
</evidence>
<keyword evidence="1" id="KW-1133">Transmembrane helix</keyword>
<keyword evidence="1" id="KW-0472">Membrane</keyword>
<feature type="transmembrane region" description="Helical" evidence="1">
    <location>
        <begin position="7"/>
        <end position="25"/>
    </location>
</feature>
<protein>
    <submittedName>
        <fullName evidence="2">Uncharacterized protein</fullName>
    </submittedName>
</protein>
<comment type="caution">
    <text evidence="2">The sequence shown here is derived from an EMBL/GenBank/DDBJ whole genome shotgun (WGS) entry which is preliminary data.</text>
</comment>
<dbReference type="RefSeq" id="WP_083960547.1">
    <property type="nucleotide sequence ID" value="NZ_LUUI01000091.1"/>
</dbReference>
<evidence type="ECO:0000313" key="3">
    <source>
        <dbReference type="Proteomes" id="UP000078476"/>
    </source>
</evidence>
<dbReference type="EMBL" id="LUUI01000091">
    <property type="protein sequence ID" value="OAI17014.1"/>
    <property type="molecule type" value="Genomic_DNA"/>
</dbReference>
<dbReference type="AlphaFoldDB" id="A0A177NHF8"/>
<keyword evidence="1" id="KW-0812">Transmembrane</keyword>
<keyword evidence="3" id="KW-1185">Reference proteome</keyword>
<dbReference type="OrthoDB" id="7596417at2"/>